<evidence type="ECO:0000256" key="1">
    <source>
        <dbReference type="ARBA" id="ARBA00006721"/>
    </source>
</evidence>
<dbReference type="RefSeq" id="XP_040675163.1">
    <property type="nucleotide sequence ID" value="XM_040826825.1"/>
</dbReference>
<keyword evidence="3 6" id="KW-0808">Transferase</keyword>
<evidence type="ECO:0000256" key="4">
    <source>
        <dbReference type="SAM" id="SignalP"/>
    </source>
</evidence>
<dbReference type="CDD" id="cd06532">
    <property type="entry name" value="Glyco_transf_25"/>
    <property type="match status" value="1"/>
</dbReference>
<protein>
    <submittedName>
        <fullName evidence="6">LPS glycosyltransferase</fullName>
    </submittedName>
</protein>
<dbReference type="GeneID" id="63742482"/>
<dbReference type="AlphaFoldDB" id="A0A0B2WKS8"/>
<dbReference type="PANTHER" id="PTHR10730:SF53">
    <property type="entry name" value="GLYCOSYLTRANSFERASE 25 FAMILY MEMBER"/>
    <property type="match status" value="1"/>
</dbReference>
<accession>A0A0B2WKS8</accession>
<organism evidence="6 7">
    <name type="scientific">Metarhizium album (strain ARSEF 1941)</name>
    <dbReference type="NCBI Taxonomy" id="1081103"/>
    <lineage>
        <taxon>Eukaryota</taxon>
        <taxon>Fungi</taxon>
        <taxon>Dikarya</taxon>
        <taxon>Ascomycota</taxon>
        <taxon>Pezizomycotina</taxon>
        <taxon>Sordariomycetes</taxon>
        <taxon>Hypocreomycetidae</taxon>
        <taxon>Hypocreales</taxon>
        <taxon>Clavicipitaceae</taxon>
        <taxon>Metarhizium</taxon>
    </lineage>
</organism>
<dbReference type="InterPro" id="IPR002654">
    <property type="entry name" value="Glyco_trans_25"/>
</dbReference>
<name>A0A0B2WKS8_METAS</name>
<dbReference type="OrthoDB" id="47375at2759"/>
<sequence length="384" mass="41931">MALGLVLTILFYLGRLRSSTAAPLGPRTSRGREAAGNSTLGFGTIFFINMPTRYDRLDAASLQAYLSGIDITVAAGVSPDMVNDVGMPPTHAPSALSHGQKGCWRAHANIWSRMLRENTRAALIVEADASWDANLREIMMNLSGNLTQFLRHIEAQRLPKPKLRSRLHHQPADADADAALYADKDKEDDPWHSDYWDVLSLGHCSEETLNSNITWIYDDAHVAPGMEYFGRSLGRERVIRKAGHQGCTTAYAVSLHGAAKLLLRSAADLDQAVDMGMSSLVQSGHLTSYSVYPPVLAQWVYVDGIGMDQRGSNSDMGGTAGFSIGADSDPNEVDWTDARRTGSVWTPKKFPSNAAFEDMALESAWRQIFGDADPFAGMTAAYTF</sequence>
<evidence type="ECO:0000256" key="3">
    <source>
        <dbReference type="ARBA" id="ARBA00022679"/>
    </source>
</evidence>
<comment type="similarity">
    <text evidence="1">Belongs to the glycosyltransferase 25 family.</text>
</comment>
<dbReference type="Pfam" id="PF01755">
    <property type="entry name" value="Glyco_transf_25"/>
    <property type="match status" value="1"/>
</dbReference>
<keyword evidence="4" id="KW-0732">Signal</keyword>
<evidence type="ECO:0000313" key="6">
    <source>
        <dbReference type="EMBL" id="KHN94097.1"/>
    </source>
</evidence>
<dbReference type="EMBL" id="AZHE01000041">
    <property type="protein sequence ID" value="KHN94097.1"/>
    <property type="molecule type" value="Genomic_DNA"/>
</dbReference>
<feature type="domain" description="Glycosyl transferase family 25" evidence="5">
    <location>
        <begin position="44"/>
        <end position="275"/>
    </location>
</feature>
<evidence type="ECO:0000256" key="2">
    <source>
        <dbReference type="ARBA" id="ARBA00022676"/>
    </source>
</evidence>
<feature type="signal peptide" evidence="4">
    <location>
        <begin position="1"/>
        <end position="21"/>
    </location>
</feature>
<evidence type="ECO:0000259" key="5">
    <source>
        <dbReference type="Pfam" id="PF01755"/>
    </source>
</evidence>
<proteinExistence type="inferred from homology"/>
<dbReference type="Proteomes" id="UP000030816">
    <property type="component" value="Unassembled WGS sequence"/>
</dbReference>
<dbReference type="PANTHER" id="PTHR10730">
    <property type="entry name" value="PROCOLLAGEN-LYSINE,2-OXOGLUTARATE 5-DIOXYGENASE/GLYCOSYLTRANSFERASE 25 FAMILY MEMBER"/>
    <property type="match status" value="1"/>
</dbReference>
<dbReference type="InterPro" id="IPR050757">
    <property type="entry name" value="Collagen_mod_GT25"/>
</dbReference>
<gene>
    <name evidence="6" type="ORF">MAM_08027</name>
</gene>
<dbReference type="HOGENOM" id="CLU_032992_0_0_1"/>
<reference evidence="6 7" key="1">
    <citation type="journal article" date="2014" name="Proc. Natl. Acad. Sci. U.S.A.">
        <title>Trajectory and genomic determinants of fungal-pathogen speciation and host adaptation.</title>
        <authorList>
            <person name="Hu X."/>
            <person name="Xiao G."/>
            <person name="Zheng P."/>
            <person name="Shang Y."/>
            <person name="Su Y."/>
            <person name="Zhang X."/>
            <person name="Liu X."/>
            <person name="Zhan S."/>
            <person name="St Leger R.J."/>
            <person name="Wang C."/>
        </authorList>
    </citation>
    <scope>NUCLEOTIDE SEQUENCE [LARGE SCALE GENOMIC DNA]</scope>
    <source>
        <strain evidence="6 7">ARSEF 1941</strain>
    </source>
</reference>
<keyword evidence="7" id="KW-1185">Reference proteome</keyword>
<feature type="chain" id="PRO_5002081275" evidence="4">
    <location>
        <begin position="22"/>
        <end position="384"/>
    </location>
</feature>
<evidence type="ECO:0000313" key="7">
    <source>
        <dbReference type="Proteomes" id="UP000030816"/>
    </source>
</evidence>
<dbReference type="GO" id="GO:0016740">
    <property type="term" value="F:transferase activity"/>
    <property type="evidence" value="ECO:0007669"/>
    <property type="project" value="UniProtKB-KW"/>
</dbReference>
<keyword evidence="2" id="KW-0328">Glycosyltransferase</keyword>
<comment type="caution">
    <text evidence="6">The sequence shown here is derived from an EMBL/GenBank/DDBJ whole genome shotgun (WGS) entry which is preliminary data.</text>
</comment>